<dbReference type="SUPFAM" id="SSF103473">
    <property type="entry name" value="MFS general substrate transporter"/>
    <property type="match status" value="1"/>
</dbReference>
<sequence length="162" mass="16642">MEPALRNILVVSSGFLLLFTAYGGLQNLQSSLHSEAGLGVATLGTLYGGVLLSSTCLPPLLIRKLGCKWTMAVSMCGYVAFSLGNFHASWYGSRPRPGAPGSLSRLPLAPALDGTVPHPGPHTLSRGGRPGPAAMTSSWASGASRGQGALTPPCVPGRGTSW</sequence>
<evidence type="ECO:0000313" key="5">
    <source>
        <dbReference type="Ensembl" id="ENSOCUP00000028602.1"/>
    </source>
</evidence>
<dbReference type="PANTHER" id="PTHR19444">
    <property type="entry name" value="UNC-93 RELATED"/>
    <property type="match status" value="1"/>
</dbReference>
<keyword evidence="4" id="KW-0812">Transmembrane</keyword>
<evidence type="ECO:0000313" key="6">
    <source>
        <dbReference type="Proteomes" id="UP000001811"/>
    </source>
</evidence>
<protein>
    <submittedName>
        <fullName evidence="5">Unc-93 homolog A</fullName>
    </submittedName>
</protein>
<dbReference type="GeneTree" id="ENSGT00530000063359"/>
<dbReference type="InterPro" id="IPR051951">
    <property type="entry name" value="UNC-93_regulatory"/>
</dbReference>
<evidence type="ECO:0000256" key="3">
    <source>
        <dbReference type="SAM" id="MobiDB-lite"/>
    </source>
</evidence>
<dbReference type="PANTHER" id="PTHR19444:SF13">
    <property type="entry name" value="PROTEIN UNC-93 HOMOLOG A"/>
    <property type="match status" value="1"/>
</dbReference>
<reference evidence="5" key="2">
    <citation type="submission" date="2025-08" db="UniProtKB">
        <authorList>
            <consortium name="Ensembl"/>
        </authorList>
    </citation>
    <scope>IDENTIFICATION</scope>
    <source>
        <strain evidence="5">Thorbecke</strain>
    </source>
</reference>
<gene>
    <name evidence="5" type="primary">UNC93A</name>
</gene>
<dbReference type="AlphaFoldDB" id="A0A5F9C4W5"/>
<comment type="similarity">
    <text evidence="2">Belongs to the unc-93 family.</text>
</comment>
<comment type="subcellular location">
    <subcellularLocation>
        <location evidence="1">Membrane</location>
        <topology evidence="1">Multi-pass membrane protein</topology>
    </subcellularLocation>
</comment>
<dbReference type="InterPro" id="IPR036259">
    <property type="entry name" value="MFS_trans_sf"/>
</dbReference>
<reference evidence="5" key="3">
    <citation type="submission" date="2025-09" db="UniProtKB">
        <authorList>
            <consortium name="Ensembl"/>
        </authorList>
    </citation>
    <scope>IDENTIFICATION</scope>
    <source>
        <strain evidence="5">Thorbecke</strain>
    </source>
</reference>
<name>A0A5F9C4W5_RABIT</name>
<dbReference type="Proteomes" id="UP000001811">
    <property type="component" value="Unplaced"/>
</dbReference>
<keyword evidence="6" id="KW-1185">Reference proteome</keyword>
<keyword evidence="4" id="KW-1133">Transmembrane helix</keyword>
<organism evidence="5 6">
    <name type="scientific">Oryctolagus cuniculus</name>
    <name type="common">Rabbit</name>
    <dbReference type="NCBI Taxonomy" id="9986"/>
    <lineage>
        <taxon>Eukaryota</taxon>
        <taxon>Metazoa</taxon>
        <taxon>Chordata</taxon>
        <taxon>Craniata</taxon>
        <taxon>Vertebrata</taxon>
        <taxon>Euteleostomi</taxon>
        <taxon>Mammalia</taxon>
        <taxon>Eutheria</taxon>
        <taxon>Euarchontoglires</taxon>
        <taxon>Glires</taxon>
        <taxon>Lagomorpha</taxon>
        <taxon>Leporidae</taxon>
        <taxon>Oryctolagus</taxon>
    </lineage>
</organism>
<dbReference type="GO" id="GO:0016020">
    <property type="term" value="C:membrane"/>
    <property type="evidence" value="ECO:0007669"/>
    <property type="project" value="UniProtKB-SubCell"/>
</dbReference>
<keyword evidence="4" id="KW-0472">Membrane</keyword>
<accession>A0A5F9C4W5</accession>
<dbReference type="Ensembl" id="ENSOCUT00000040656.1">
    <property type="protein sequence ID" value="ENSOCUP00000028602.1"/>
    <property type="gene ID" value="ENSOCUG00000029496.2"/>
</dbReference>
<reference evidence="5 6" key="1">
    <citation type="journal article" date="2011" name="Nature">
        <title>A high-resolution map of human evolutionary constraint using 29 mammals.</title>
        <authorList>
            <person name="Lindblad-Toh K."/>
            <person name="Garber M."/>
            <person name="Zuk O."/>
            <person name="Lin M.F."/>
            <person name="Parker B.J."/>
            <person name="Washietl S."/>
            <person name="Kheradpour P."/>
            <person name="Ernst J."/>
            <person name="Jordan G."/>
            <person name="Mauceli E."/>
            <person name="Ward L.D."/>
            <person name="Lowe C.B."/>
            <person name="Holloway A.K."/>
            <person name="Clamp M."/>
            <person name="Gnerre S."/>
            <person name="Alfoldi J."/>
            <person name="Beal K."/>
            <person name="Chang J."/>
            <person name="Clawson H."/>
            <person name="Cuff J."/>
            <person name="Di Palma F."/>
            <person name="Fitzgerald S."/>
            <person name="Flicek P."/>
            <person name="Guttman M."/>
            <person name="Hubisz M.J."/>
            <person name="Jaffe D.B."/>
            <person name="Jungreis I."/>
            <person name="Kent W.J."/>
            <person name="Kostka D."/>
            <person name="Lara M."/>
            <person name="Martins A.L."/>
            <person name="Massingham T."/>
            <person name="Moltke I."/>
            <person name="Raney B.J."/>
            <person name="Rasmussen M.D."/>
            <person name="Robinson J."/>
            <person name="Stark A."/>
            <person name="Vilella A.J."/>
            <person name="Wen J."/>
            <person name="Xie X."/>
            <person name="Zody M.C."/>
            <person name="Baldwin J."/>
            <person name="Bloom T."/>
            <person name="Chin C.W."/>
            <person name="Heiman D."/>
            <person name="Nicol R."/>
            <person name="Nusbaum C."/>
            <person name="Young S."/>
            <person name="Wilkinson J."/>
            <person name="Worley K.C."/>
            <person name="Kovar C.L."/>
            <person name="Muzny D.M."/>
            <person name="Gibbs R.A."/>
            <person name="Cree A."/>
            <person name="Dihn H.H."/>
            <person name="Fowler G."/>
            <person name="Jhangiani S."/>
            <person name="Joshi V."/>
            <person name="Lee S."/>
            <person name="Lewis L.R."/>
            <person name="Nazareth L.V."/>
            <person name="Okwuonu G."/>
            <person name="Santibanez J."/>
            <person name="Warren W.C."/>
            <person name="Mardis E.R."/>
            <person name="Weinstock G.M."/>
            <person name="Wilson R.K."/>
            <person name="Delehaunty K."/>
            <person name="Dooling D."/>
            <person name="Fronik C."/>
            <person name="Fulton L."/>
            <person name="Fulton B."/>
            <person name="Graves T."/>
            <person name="Minx P."/>
            <person name="Sodergren E."/>
            <person name="Birney E."/>
            <person name="Margulies E.H."/>
            <person name="Herrero J."/>
            <person name="Green E.D."/>
            <person name="Haussler D."/>
            <person name="Siepel A."/>
            <person name="Goldman N."/>
            <person name="Pollard K.S."/>
            <person name="Pedersen J.S."/>
            <person name="Lander E.S."/>
            <person name="Kellis M."/>
        </authorList>
    </citation>
    <scope>NUCLEOTIDE SEQUENCE [LARGE SCALE GENOMIC DNA]</scope>
    <source>
        <strain evidence="6">Thorbecke</strain>
    </source>
</reference>
<feature type="transmembrane region" description="Helical" evidence="4">
    <location>
        <begin position="39"/>
        <end position="62"/>
    </location>
</feature>
<proteinExistence type="inferred from homology"/>
<evidence type="ECO:0000256" key="1">
    <source>
        <dbReference type="ARBA" id="ARBA00004141"/>
    </source>
</evidence>
<dbReference type="Bgee" id="ENSOCUG00000029496">
    <property type="expression patterns" value="Expressed in testis and 13 other cell types or tissues"/>
</dbReference>
<evidence type="ECO:0000256" key="2">
    <source>
        <dbReference type="ARBA" id="ARBA00009172"/>
    </source>
</evidence>
<feature type="region of interest" description="Disordered" evidence="3">
    <location>
        <begin position="110"/>
        <end position="162"/>
    </location>
</feature>
<evidence type="ECO:0000256" key="4">
    <source>
        <dbReference type="SAM" id="Phobius"/>
    </source>
</evidence>